<protein>
    <recommendedName>
        <fullName evidence="3">RNase H type-1 domain-containing protein</fullName>
    </recommendedName>
</protein>
<evidence type="ECO:0008006" key="3">
    <source>
        <dbReference type="Google" id="ProtNLM"/>
    </source>
</evidence>
<dbReference type="Proteomes" id="UP001396334">
    <property type="component" value="Unassembled WGS sequence"/>
</dbReference>
<sequence>MECMELLSAMSSKPVALVSNFFSPTKWVAAPPGWVKANVDGASVLQGNTLASEIRRMLSLDWEVRTRKITRDCNRVADALVGKSRGLPMSESIFDAAPRDVTVLIQEGF</sequence>
<accession>A0ABR2QK94</accession>
<dbReference type="EMBL" id="JBBPBN010000036">
    <property type="protein sequence ID" value="KAK9000980.1"/>
    <property type="molecule type" value="Genomic_DNA"/>
</dbReference>
<evidence type="ECO:0000313" key="1">
    <source>
        <dbReference type="EMBL" id="KAK9000980.1"/>
    </source>
</evidence>
<comment type="caution">
    <text evidence="1">The sequence shown here is derived from an EMBL/GenBank/DDBJ whole genome shotgun (WGS) entry which is preliminary data.</text>
</comment>
<organism evidence="1 2">
    <name type="scientific">Hibiscus sabdariffa</name>
    <name type="common">roselle</name>
    <dbReference type="NCBI Taxonomy" id="183260"/>
    <lineage>
        <taxon>Eukaryota</taxon>
        <taxon>Viridiplantae</taxon>
        <taxon>Streptophyta</taxon>
        <taxon>Embryophyta</taxon>
        <taxon>Tracheophyta</taxon>
        <taxon>Spermatophyta</taxon>
        <taxon>Magnoliopsida</taxon>
        <taxon>eudicotyledons</taxon>
        <taxon>Gunneridae</taxon>
        <taxon>Pentapetalae</taxon>
        <taxon>rosids</taxon>
        <taxon>malvids</taxon>
        <taxon>Malvales</taxon>
        <taxon>Malvaceae</taxon>
        <taxon>Malvoideae</taxon>
        <taxon>Hibiscus</taxon>
    </lineage>
</organism>
<reference evidence="1 2" key="1">
    <citation type="journal article" date="2024" name="G3 (Bethesda)">
        <title>Genome assembly of Hibiscus sabdariffa L. provides insights into metabolisms of medicinal natural products.</title>
        <authorList>
            <person name="Kim T."/>
        </authorList>
    </citation>
    <scope>NUCLEOTIDE SEQUENCE [LARGE SCALE GENOMIC DNA]</scope>
    <source>
        <strain evidence="1">TK-2024</strain>
        <tissue evidence="1">Old leaves</tissue>
    </source>
</reference>
<keyword evidence="2" id="KW-1185">Reference proteome</keyword>
<proteinExistence type="predicted"/>
<gene>
    <name evidence="1" type="ORF">V6N11_082774</name>
</gene>
<evidence type="ECO:0000313" key="2">
    <source>
        <dbReference type="Proteomes" id="UP001396334"/>
    </source>
</evidence>
<name>A0ABR2QK94_9ROSI</name>